<dbReference type="KEGG" id="brz:CFK38_04710"/>
<gene>
    <name evidence="2" type="ORF">CFK38_04710</name>
</gene>
<reference evidence="3" key="1">
    <citation type="submission" date="2017-09" db="EMBL/GenBank/DDBJ databases">
        <title>Brachybacterium sp. VM2412.</title>
        <authorList>
            <person name="Tak E.J."/>
            <person name="Bae J.-W."/>
        </authorList>
    </citation>
    <scope>NUCLEOTIDE SEQUENCE [LARGE SCALE GENOMIC DNA]</scope>
    <source>
        <strain evidence="3">VM2412</strain>
    </source>
</reference>
<organism evidence="2 3">
    <name type="scientific">Brachybacterium vulturis</name>
    <dbReference type="NCBI Taxonomy" id="2017484"/>
    <lineage>
        <taxon>Bacteria</taxon>
        <taxon>Bacillati</taxon>
        <taxon>Actinomycetota</taxon>
        <taxon>Actinomycetes</taxon>
        <taxon>Micrococcales</taxon>
        <taxon>Dermabacteraceae</taxon>
        <taxon>Brachybacterium</taxon>
    </lineage>
</organism>
<keyword evidence="3" id="KW-1185">Reference proteome</keyword>
<dbReference type="EMBL" id="CP023563">
    <property type="protein sequence ID" value="ATG50907.1"/>
    <property type="molecule type" value="Genomic_DNA"/>
</dbReference>
<dbReference type="Pfam" id="PF00395">
    <property type="entry name" value="SLH"/>
    <property type="match status" value="2"/>
</dbReference>
<evidence type="ECO:0000313" key="3">
    <source>
        <dbReference type="Proteomes" id="UP000218165"/>
    </source>
</evidence>
<protein>
    <recommendedName>
        <fullName evidence="1">SLH domain-containing protein</fullName>
    </recommendedName>
</protein>
<feature type="domain" description="SLH" evidence="1">
    <location>
        <begin position="288"/>
        <end position="352"/>
    </location>
</feature>
<dbReference type="AlphaFoldDB" id="A0A291GL26"/>
<accession>A0A291GL26</accession>
<name>A0A291GL26_9MICO</name>
<evidence type="ECO:0000259" key="1">
    <source>
        <dbReference type="PROSITE" id="PS51272"/>
    </source>
</evidence>
<evidence type="ECO:0000313" key="2">
    <source>
        <dbReference type="EMBL" id="ATG50907.1"/>
    </source>
</evidence>
<dbReference type="PROSITE" id="PS51272">
    <property type="entry name" value="SLH"/>
    <property type="match status" value="2"/>
</dbReference>
<dbReference type="InterPro" id="IPR001119">
    <property type="entry name" value="SLH_dom"/>
</dbReference>
<dbReference type="Proteomes" id="UP000218165">
    <property type="component" value="Chromosome"/>
</dbReference>
<proteinExistence type="predicted"/>
<feature type="domain" description="SLH" evidence="1">
    <location>
        <begin position="353"/>
        <end position="420"/>
    </location>
</feature>
<sequence length="475" mass="50876">MSVAAPLVLTGAVAAHADGPDTQAPQIAEYSVTSDDGDDDLTYFVEHEPATFTATVRVTDETGSDGPIVRVRSVDTGQSVGFGRMERVSGDAHDGVYARTITIPEGHAPGDWEVTIYPLSDSLGNSTDPGEFAYFATLGVVDIVYGTPVSPAAVTFDDDARTYTIPAAEGAQYLVDGEVADAGTYSATGTVEITASALDGYILDGESEWTHTFAAESVTAGAPAFDDRSGSAEDTVTIPATDGVEYLVNGEVVGAGDHAASGTVTVTARALSGYELTGTTTWTHGFDATTPFIDVEPGVEHFDHMAWMAESEISYGWQTPDGPEYRPLSPVNRDAMAAFLYRMADEPAVDLPESSPFTDMHPGQQHYKEVVWAYQEGITTGWTMPDGTHQFRPVEPINRDAMAAFMHRFAGAPDLSVPSAQCFEDVPTGMLFAEEMCWMKSEGLSTGWSDGTYRPLTPVKRDAMAAFLHRFDTNF</sequence>